<dbReference type="Proteomes" id="UP000030746">
    <property type="component" value="Unassembled WGS sequence"/>
</dbReference>
<dbReference type="PROSITE" id="PS50920">
    <property type="entry name" value="SOLCAR"/>
    <property type="match status" value="3"/>
</dbReference>
<organism evidence="13 14">
    <name type="scientific">Lottia gigantea</name>
    <name type="common">Giant owl limpet</name>
    <dbReference type="NCBI Taxonomy" id="225164"/>
    <lineage>
        <taxon>Eukaryota</taxon>
        <taxon>Metazoa</taxon>
        <taxon>Spiralia</taxon>
        <taxon>Lophotrochozoa</taxon>
        <taxon>Mollusca</taxon>
        <taxon>Gastropoda</taxon>
        <taxon>Patellogastropoda</taxon>
        <taxon>Lottioidea</taxon>
        <taxon>Lottiidae</taxon>
        <taxon>Lottia</taxon>
    </lineage>
</organism>
<dbReference type="AlphaFoldDB" id="V3ZNU8"/>
<gene>
    <name evidence="13" type="ORF">LOTGIDRAFT_169864</name>
</gene>
<accession>V3ZNU8</accession>
<evidence type="ECO:0000256" key="10">
    <source>
        <dbReference type="PROSITE-ProRule" id="PRU00282"/>
    </source>
</evidence>
<feature type="transmembrane region" description="Helical" evidence="12">
    <location>
        <begin position="7"/>
        <end position="28"/>
    </location>
</feature>
<dbReference type="SUPFAM" id="SSF103506">
    <property type="entry name" value="Mitochondrial carrier"/>
    <property type="match status" value="1"/>
</dbReference>
<dbReference type="OrthoDB" id="276989at2759"/>
<dbReference type="CTD" id="20241250"/>
<evidence type="ECO:0000256" key="3">
    <source>
        <dbReference type="ARBA" id="ARBA00022448"/>
    </source>
</evidence>
<keyword evidence="6" id="KW-0999">Mitochondrion inner membrane</keyword>
<dbReference type="EMBL" id="KB203855">
    <property type="protein sequence ID" value="ESO82541.1"/>
    <property type="molecule type" value="Genomic_DNA"/>
</dbReference>
<dbReference type="InterPro" id="IPR023395">
    <property type="entry name" value="MCP_dom_sf"/>
</dbReference>
<evidence type="ECO:0000256" key="5">
    <source>
        <dbReference type="ARBA" id="ARBA00022737"/>
    </source>
</evidence>
<dbReference type="GO" id="GO:0005743">
    <property type="term" value="C:mitochondrial inner membrane"/>
    <property type="evidence" value="ECO:0007669"/>
    <property type="project" value="UniProtKB-SubCell"/>
</dbReference>
<dbReference type="GeneID" id="20241250"/>
<feature type="repeat" description="Solcar" evidence="10">
    <location>
        <begin position="5"/>
        <end position="78"/>
    </location>
</feature>
<feature type="transmembrane region" description="Helical" evidence="12">
    <location>
        <begin position="48"/>
        <end position="70"/>
    </location>
</feature>
<dbReference type="GO" id="GO:0055085">
    <property type="term" value="P:transmembrane transport"/>
    <property type="evidence" value="ECO:0007669"/>
    <property type="project" value="InterPro"/>
</dbReference>
<dbReference type="PRINTS" id="PR00926">
    <property type="entry name" value="MITOCARRIER"/>
</dbReference>
<evidence type="ECO:0000256" key="8">
    <source>
        <dbReference type="ARBA" id="ARBA00023128"/>
    </source>
</evidence>
<comment type="subcellular location">
    <subcellularLocation>
        <location evidence="1">Mitochondrion inner membrane</location>
        <topology evidence="1">Multi-pass membrane protein</topology>
    </subcellularLocation>
</comment>
<keyword evidence="9 10" id="KW-0472">Membrane</keyword>
<evidence type="ECO:0000256" key="1">
    <source>
        <dbReference type="ARBA" id="ARBA00004448"/>
    </source>
</evidence>
<dbReference type="KEGG" id="lgi:LOTGIDRAFT_169864"/>
<reference evidence="13 14" key="1">
    <citation type="journal article" date="2013" name="Nature">
        <title>Insights into bilaterian evolution from three spiralian genomes.</title>
        <authorList>
            <person name="Simakov O."/>
            <person name="Marletaz F."/>
            <person name="Cho S.J."/>
            <person name="Edsinger-Gonzales E."/>
            <person name="Havlak P."/>
            <person name="Hellsten U."/>
            <person name="Kuo D.H."/>
            <person name="Larsson T."/>
            <person name="Lv J."/>
            <person name="Arendt D."/>
            <person name="Savage R."/>
            <person name="Osoegawa K."/>
            <person name="de Jong P."/>
            <person name="Grimwood J."/>
            <person name="Chapman J.A."/>
            <person name="Shapiro H."/>
            <person name="Aerts A."/>
            <person name="Otillar R.P."/>
            <person name="Terry A.Y."/>
            <person name="Boore J.L."/>
            <person name="Grigoriev I.V."/>
            <person name="Lindberg D.R."/>
            <person name="Seaver E.C."/>
            <person name="Weisblat D.A."/>
            <person name="Putnam N.H."/>
            <person name="Rokhsar D.S."/>
        </authorList>
    </citation>
    <scope>NUCLEOTIDE SEQUENCE [LARGE SCALE GENOMIC DNA]</scope>
</reference>
<evidence type="ECO:0000256" key="11">
    <source>
        <dbReference type="RuleBase" id="RU000488"/>
    </source>
</evidence>
<proteinExistence type="inferred from homology"/>
<feature type="repeat" description="Solcar" evidence="10">
    <location>
        <begin position="87"/>
        <end position="169"/>
    </location>
</feature>
<evidence type="ECO:0000256" key="6">
    <source>
        <dbReference type="ARBA" id="ARBA00022792"/>
    </source>
</evidence>
<dbReference type="Gene3D" id="1.50.40.10">
    <property type="entry name" value="Mitochondrial carrier domain"/>
    <property type="match status" value="1"/>
</dbReference>
<dbReference type="PANTHER" id="PTHR45667">
    <property type="entry name" value="S-ADENOSYLMETHIONINE MITOCHONDRIAL CARRIER PROTEIN"/>
    <property type="match status" value="1"/>
</dbReference>
<dbReference type="InterPro" id="IPR002067">
    <property type="entry name" value="MCP"/>
</dbReference>
<dbReference type="OMA" id="IGPRTMW"/>
<feature type="repeat" description="Solcar" evidence="10">
    <location>
        <begin position="178"/>
        <end position="266"/>
    </location>
</feature>
<protein>
    <recommendedName>
        <fullName evidence="15">S-adenosylmethionine mitochondrial carrier protein</fullName>
    </recommendedName>
</protein>
<keyword evidence="5" id="KW-0677">Repeat</keyword>
<dbReference type="FunFam" id="1.50.40.10:FF:000018">
    <property type="entry name" value="S-adenosylmethionine mitochondrial carrier protein-like"/>
    <property type="match status" value="1"/>
</dbReference>
<evidence type="ECO:0000313" key="13">
    <source>
        <dbReference type="EMBL" id="ESO82541.1"/>
    </source>
</evidence>
<name>V3ZNU8_LOTGI</name>
<evidence type="ECO:0000256" key="4">
    <source>
        <dbReference type="ARBA" id="ARBA00022692"/>
    </source>
</evidence>
<dbReference type="InterPro" id="IPR018108">
    <property type="entry name" value="MCP_transmembrane"/>
</dbReference>
<sequence>MTENTDFRVALIAGGMAGTSVDVILFPLDTVKTRLQSQHGFIKSGGFRGIYSGLFSAALGSAPTAALFFCTYESTKHIMKSFVKPEYETISHMTGASIGELAACLLRVPVEVVKQRAQTTHATSSIQALRNTLASEGVIGLYRGFLVTVVREIPFSFIQFPLWEFYKKSWKKKQNRPVNAWQSAVCGALAGGISAGLTTPLDVAKTRIMLAQKGSKIAGGNVFTALKHVCHEKGFQGLYAGVIPRIMWISVGGAIFLGVYEKACIELSKVIGSNS</sequence>
<evidence type="ECO:0000256" key="9">
    <source>
        <dbReference type="ARBA" id="ARBA00023136"/>
    </source>
</evidence>
<dbReference type="Pfam" id="PF00153">
    <property type="entry name" value="Mito_carr"/>
    <property type="match status" value="3"/>
</dbReference>
<keyword evidence="8" id="KW-0496">Mitochondrion</keyword>
<evidence type="ECO:0008006" key="15">
    <source>
        <dbReference type="Google" id="ProtNLM"/>
    </source>
</evidence>
<evidence type="ECO:0000313" key="14">
    <source>
        <dbReference type="Proteomes" id="UP000030746"/>
    </source>
</evidence>
<evidence type="ECO:0000256" key="12">
    <source>
        <dbReference type="SAM" id="Phobius"/>
    </source>
</evidence>
<comment type="similarity">
    <text evidence="2 11">Belongs to the mitochondrial carrier (TC 2.A.29) family.</text>
</comment>
<evidence type="ECO:0000256" key="2">
    <source>
        <dbReference type="ARBA" id="ARBA00006375"/>
    </source>
</evidence>
<keyword evidence="4 10" id="KW-0812">Transmembrane</keyword>
<keyword evidence="14" id="KW-1185">Reference proteome</keyword>
<keyword evidence="7 12" id="KW-1133">Transmembrane helix</keyword>
<dbReference type="STRING" id="225164.V3ZNU8"/>
<dbReference type="HOGENOM" id="CLU_015166_3_0_1"/>
<keyword evidence="3 11" id="KW-0813">Transport</keyword>
<dbReference type="RefSeq" id="XP_009066734.1">
    <property type="nucleotide sequence ID" value="XM_009068486.1"/>
</dbReference>
<evidence type="ECO:0000256" key="7">
    <source>
        <dbReference type="ARBA" id="ARBA00022989"/>
    </source>
</evidence>